<evidence type="ECO:0000313" key="2">
    <source>
        <dbReference type="EMBL" id="SIR75765.1"/>
    </source>
</evidence>
<dbReference type="SUPFAM" id="SSF109604">
    <property type="entry name" value="HD-domain/PDEase-like"/>
    <property type="match status" value="1"/>
</dbReference>
<dbReference type="PANTHER" id="PTHR43155:SF2">
    <property type="entry name" value="CYCLIC DI-GMP PHOSPHODIESTERASE PA4108"/>
    <property type="match status" value="1"/>
</dbReference>
<dbReference type="Proteomes" id="UP000254374">
    <property type="component" value="Unassembled WGS sequence"/>
</dbReference>
<keyword evidence="4" id="KW-1185">Reference proteome</keyword>
<dbReference type="PROSITE" id="PS51832">
    <property type="entry name" value="HD_GYP"/>
    <property type="match status" value="1"/>
</dbReference>
<feature type="domain" description="HD-GYP" evidence="1">
    <location>
        <begin position="1"/>
        <end position="168"/>
    </location>
</feature>
<evidence type="ECO:0000313" key="5">
    <source>
        <dbReference type="Proteomes" id="UP000254374"/>
    </source>
</evidence>
<gene>
    <name evidence="3" type="primary">rpfG_2</name>
    <name evidence="3" type="ORF">NCTC11401_00721</name>
    <name evidence="2" type="ORF">SAMN05421777_1232</name>
</gene>
<sequence>MALLSLNIATRANITNPHCLSAIYYGALIHDIGKIAIPMEYLVTPRRLTMNEYEIMKTHVAVGNKIIEHMDFPWDIKSVVFQHHERMDGSGYPNGLKGDEITIPARIVAIADVYEAMSTNRPYRNVISQETILKHLEEGKGTLFDANYVDCLYQCLTELRDIYEMNPNFRPFDPFIS</sequence>
<proteinExistence type="predicted"/>
<reference evidence="3 5" key="2">
    <citation type="submission" date="2018-06" db="EMBL/GenBank/DDBJ databases">
        <authorList>
            <consortium name="Pathogen Informatics"/>
            <person name="Doyle S."/>
        </authorList>
    </citation>
    <scope>NUCLEOTIDE SEQUENCE [LARGE SCALE GENOMIC DNA]</scope>
    <source>
        <strain evidence="3 5">NCTC11401</strain>
    </source>
</reference>
<dbReference type="Proteomes" id="UP000186808">
    <property type="component" value="Unassembled WGS sequence"/>
</dbReference>
<dbReference type="GO" id="GO:0071111">
    <property type="term" value="F:cyclic-guanylate-specific phosphodiesterase activity"/>
    <property type="evidence" value="ECO:0007669"/>
    <property type="project" value="UniProtKB-EC"/>
</dbReference>
<dbReference type="Gene3D" id="1.10.3210.10">
    <property type="entry name" value="Hypothetical protein af1432"/>
    <property type="match status" value="1"/>
</dbReference>
<dbReference type="PANTHER" id="PTHR43155">
    <property type="entry name" value="CYCLIC DI-GMP PHOSPHODIESTERASE PA4108-RELATED"/>
    <property type="match status" value="1"/>
</dbReference>
<dbReference type="Pfam" id="PF13487">
    <property type="entry name" value="HD_5"/>
    <property type="match status" value="1"/>
</dbReference>
<dbReference type="EC" id="3.1.4.52" evidence="3"/>
<dbReference type="InterPro" id="IPR003607">
    <property type="entry name" value="HD/PDEase_dom"/>
</dbReference>
<dbReference type="AlphaFoldDB" id="A0A377GH96"/>
<accession>A0A377GH96</accession>
<keyword evidence="3" id="KW-0378">Hydrolase</keyword>
<evidence type="ECO:0000259" key="1">
    <source>
        <dbReference type="PROSITE" id="PS51832"/>
    </source>
</evidence>
<evidence type="ECO:0000313" key="3">
    <source>
        <dbReference type="EMBL" id="STO23915.1"/>
    </source>
</evidence>
<organism evidence="3 5">
    <name type="scientific">Fluoribacter gormanii</name>
    <dbReference type="NCBI Taxonomy" id="464"/>
    <lineage>
        <taxon>Bacteria</taxon>
        <taxon>Pseudomonadati</taxon>
        <taxon>Pseudomonadota</taxon>
        <taxon>Gammaproteobacteria</taxon>
        <taxon>Legionellales</taxon>
        <taxon>Legionellaceae</taxon>
        <taxon>Fluoribacter</taxon>
    </lineage>
</organism>
<evidence type="ECO:0000313" key="4">
    <source>
        <dbReference type="Proteomes" id="UP000186808"/>
    </source>
</evidence>
<protein>
    <submittedName>
        <fullName evidence="3">Cyclic di-GMP phosphodiesterase response regulator RpfG</fullName>
        <ecNumber evidence="3">3.1.4.52</ecNumber>
    </submittedName>
    <submittedName>
        <fullName evidence="2">HD domain-containing protein</fullName>
    </submittedName>
</protein>
<dbReference type="CDD" id="cd00077">
    <property type="entry name" value="HDc"/>
    <property type="match status" value="1"/>
</dbReference>
<dbReference type="EMBL" id="UGGV01000001">
    <property type="protein sequence ID" value="STO23915.1"/>
    <property type="molecule type" value="Genomic_DNA"/>
</dbReference>
<dbReference type="InterPro" id="IPR037522">
    <property type="entry name" value="HD_GYP_dom"/>
</dbReference>
<name>A0A377GH96_9GAMM</name>
<dbReference type="STRING" id="464.Lgor_2901"/>
<reference evidence="2 4" key="1">
    <citation type="submission" date="2017-01" db="EMBL/GenBank/DDBJ databases">
        <authorList>
            <person name="Varghese N."/>
            <person name="Submissions S."/>
        </authorList>
    </citation>
    <scope>NUCLEOTIDE SEQUENCE [LARGE SCALE GENOMIC DNA]</scope>
    <source>
        <strain evidence="2 4">ATCC 33342</strain>
    </source>
</reference>
<dbReference type="EMBL" id="FTNL01000023">
    <property type="protein sequence ID" value="SIR75765.1"/>
    <property type="molecule type" value="Genomic_DNA"/>
</dbReference>